<dbReference type="AlphaFoldDB" id="A0A813DUY6"/>
<organism evidence="1 2">
    <name type="scientific">Polarella glacialis</name>
    <name type="common">Dinoflagellate</name>
    <dbReference type="NCBI Taxonomy" id="89957"/>
    <lineage>
        <taxon>Eukaryota</taxon>
        <taxon>Sar</taxon>
        <taxon>Alveolata</taxon>
        <taxon>Dinophyceae</taxon>
        <taxon>Suessiales</taxon>
        <taxon>Suessiaceae</taxon>
        <taxon>Polarella</taxon>
    </lineage>
</organism>
<reference evidence="1" key="1">
    <citation type="submission" date="2021-02" db="EMBL/GenBank/DDBJ databases">
        <authorList>
            <person name="Dougan E. K."/>
            <person name="Rhodes N."/>
            <person name="Thang M."/>
            <person name="Chan C."/>
        </authorList>
    </citation>
    <scope>NUCLEOTIDE SEQUENCE</scope>
</reference>
<gene>
    <name evidence="1" type="ORF">PGLA1383_LOCUS10441</name>
</gene>
<feature type="non-terminal residue" evidence="1">
    <location>
        <position position="71"/>
    </location>
</feature>
<comment type="caution">
    <text evidence="1">The sequence shown here is derived from an EMBL/GenBank/DDBJ whole genome shotgun (WGS) entry which is preliminary data.</text>
</comment>
<dbReference type="EMBL" id="CAJNNV010005208">
    <property type="protein sequence ID" value="CAE8591778.1"/>
    <property type="molecule type" value="Genomic_DNA"/>
</dbReference>
<feature type="non-terminal residue" evidence="1">
    <location>
        <position position="1"/>
    </location>
</feature>
<keyword evidence="2" id="KW-1185">Reference proteome</keyword>
<proteinExistence type="predicted"/>
<dbReference type="Proteomes" id="UP000654075">
    <property type="component" value="Unassembled WGS sequence"/>
</dbReference>
<evidence type="ECO:0000313" key="2">
    <source>
        <dbReference type="Proteomes" id="UP000654075"/>
    </source>
</evidence>
<accession>A0A813DUY6</accession>
<evidence type="ECO:0000313" key="1">
    <source>
        <dbReference type="EMBL" id="CAE8591778.1"/>
    </source>
</evidence>
<protein>
    <submittedName>
        <fullName evidence="1">Uncharacterized protein</fullName>
    </submittedName>
</protein>
<sequence length="71" mass="8083">KAVHQPMAAIRGKVEAQSGHLQRLREAVMQRLDGESQAARESLQEDRRCRLERQEGMLELLEHLLRGGTHA</sequence>
<name>A0A813DUY6_POLGL</name>